<dbReference type="Pfam" id="PF02687">
    <property type="entry name" value="FtsX"/>
    <property type="match status" value="2"/>
</dbReference>
<feature type="transmembrane region" description="Helical" evidence="7">
    <location>
        <begin position="52"/>
        <end position="78"/>
    </location>
</feature>
<feature type="transmembrane region" description="Helical" evidence="7">
    <location>
        <begin position="234"/>
        <end position="256"/>
    </location>
</feature>
<dbReference type="InterPro" id="IPR050250">
    <property type="entry name" value="Macrolide_Exporter_MacB"/>
</dbReference>
<dbReference type="GO" id="GO:0005886">
    <property type="term" value="C:plasma membrane"/>
    <property type="evidence" value="ECO:0007669"/>
    <property type="project" value="UniProtKB-SubCell"/>
</dbReference>
<dbReference type="Proteomes" id="UP000325787">
    <property type="component" value="Chromosome"/>
</dbReference>
<feature type="transmembrane region" description="Helical" evidence="7">
    <location>
        <begin position="16"/>
        <end position="40"/>
    </location>
</feature>
<dbReference type="EMBL" id="CP034550">
    <property type="protein sequence ID" value="QFZ17808.1"/>
    <property type="molecule type" value="Genomic_DNA"/>
</dbReference>
<dbReference type="PANTHER" id="PTHR30572:SF4">
    <property type="entry name" value="ABC TRANSPORTER PERMEASE YTRF"/>
    <property type="match status" value="1"/>
</dbReference>
<evidence type="ECO:0000256" key="7">
    <source>
        <dbReference type="SAM" id="Phobius"/>
    </source>
</evidence>
<dbReference type="PANTHER" id="PTHR30572">
    <property type="entry name" value="MEMBRANE COMPONENT OF TRANSPORTER-RELATED"/>
    <property type="match status" value="1"/>
</dbReference>
<dbReference type="KEGG" id="ssyi:EKG83_10230"/>
<evidence type="ECO:0000256" key="4">
    <source>
        <dbReference type="ARBA" id="ARBA00022989"/>
    </source>
</evidence>
<keyword evidence="10" id="KW-1185">Reference proteome</keyword>
<evidence type="ECO:0000256" key="1">
    <source>
        <dbReference type="ARBA" id="ARBA00004651"/>
    </source>
</evidence>
<organism evidence="9 10">
    <name type="scientific">Saccharothrix syringae</name>
    <name type="common">Nocardiopsis syringae</name>
    <dbReference type="NCBI Taxonomy" id="103733"/>
    <lineage>
        <taxon>Bacteria</taxon>
        <taxon>Bacillati</taxon>
        <taxon>Actinomycetota</taxon>
        <taxon>Actinomycetes</taxon>
        <taxon>Pseudonocardiales</taxon>
        <taxon>Pseudonocardiaceae</taxon>
        <taxon>Saccharothrix</taxon>
    </lineage>
</organism>
<dbReference type="AlphaFoldDB" id="A0A5Q0GUX6"/>
<evidence type="ECO:0000313" key="9">
    <source>
        <dbReference type="EMBL" id="QFZ17808.1"/>
    </source>
</evidence>
<feature type="transmembrane region" description="Helical" evidence="7">
    <location>
        <begin position="142"/>
        <end position="167"/>
    </location>
</feature>
<protein>
    <submittedName>
        <fullName evidence="9">ABC transporter permease</fullName>
    </submittedName>
</protein>
<feature type="transmembrane region" description="Helical" evidence="7">
    <location>
        <begin position="571"/>
        <end position="597"/>
    </location>
</feature>
<dbReference type="RefSeq" id="WP_033435172.1">
    <property type="nucleotide sequence ID" value="NZ_CP034550.1"/>
</dbReference>
<feature type="transmembrane region" description="Helical" evidence="7">
    <location>
        <begin position="527"/>
        <end position="551"/>
    </location>
</feature>
<evidence type="ECO:0000259" key="8">
    <source>
        <dbReference type="Pfam" id="PF02687"/>
    </source>
</evidence>
<dbReference type="InterPro" id="IPR003838">
    <property type="entry name" value="ABC3_permease_C"/>
</dbReference>
<feature type="transmembrane region" description="Helical" evidence="7">
    <location>
        <begin position="99"/>
        <end position="122"/>
    </location>
</feature>
<evidence type="ECO:0000256" key="2">
    <source>
        <dbReference type="ARBA" id="ARBA00022475"/>
    </source>
</evidence>
<name>A0A5Q0GUX6_SACSY</name>
<dbReference type="OrthoDB" id="3223244at2"/>
<keyword evidence="4 7" id="KW-1133">Transmembrane helix</keyword>
<feature type="domain" description="ABC3 transporter permease C-terminal" evidence="8">
    <location>
        <begin position="484"/>
        <end position="599"/>
    </location>
</feature>
<keyword evidence="3 7" id="KW-0812">Transmembrane</keyword>
<keyword evidence="5 7" id="KW-0472">Membrane</keyword>
<evidence type="ECO:0000256" key="3">
    <source>
        <dbReference type="ARBA" id="ARBA00022692"/>
    </source>
</evidence>
<evidence type="ECO:0000256" key="5">
    <source>
        <dbReference type="ARBA" id="ARBA00023136"/>
    </source>
</evidence>
<feature type="domain" description="ABC3 transporter permease C-terminal" evidence="8">
    <location>
        <begin position="55"/>
        <end position="178"/>
    </location>
</feature>
<evidence type="ECO:0000256" key="6">
    <source>
        <dbReference type="ARBA" id="ARBA00038076"/>
    </source>
</evidence>
<sequence>MLLVALASLRERRVSFAGAFLTLVFGVTLVSAAGLVVSAAGDDPAWSEAGSLLALFAGLGAFLTVFVVASTVGFTVSLRRKEFALLRMAGADPGQVFRVVQAEALVLGAAAALVGAVLGLPARSVLVAVLKARGVVPGGVELPVTGVAGPLLLAFGLGLVVAVLGAWPAARRAGAISPVEAFREAGADTRPVPLGRWVLGLLALGAGLGLLALLPRVPVEGRLPLALFVAQPLVVGLALIGPAVVPGATALAVAPLERFAGVTALVARQNLRTAVRRTASCAAPVLATIGITGSLLAGTDLLGAASRADAALLHTSDYRVTGPRLDPAAVPGSVPAVDSSVTAFVNRGSRSVAALGVTREHLADVLGLGAVTGDLDALTGDTAALPARQAAAFGVPLGGVLDLALADGTRLGVRVVALYEGPPLTGPVLLPADLVGAGSGPPPALLVRGGRPDVPGATVVSTQDWLASSAGRREDGMRLGAELLSWFALLYTLFAVANTVVMSFARRSAEFARLRVLGASPGQVLRVALWEAVGIAATGLVLGAAATALAVGGLWQALRATGLDVPLDLPWGALVAVAAGCAAVLLGTSLTATVVVLRTPRRPPAG</sequence>
<keyword evidence="2" id="KW-1003">Cell membrane</keyword>
<feature type="transmembrane region" description="Helical" evidence="7">
    <location>
        <begin position="197"/>
        <end position="214"/>
    </location>
</feature>
<reference evidence="10" key="1">
    <citation type="journal article" date="2021" name="Curr. Microbiol.">
        <title>Complete genome of nocamycin-producing strain Saccharothrix syringae NRRL B-16468 reveals the biosynthetic potential for secondary metabolites.</title>
        <authorList>
            <person name="Mo X."/>
            <person name="Yang S."/>
        </authorList>
    </citation>
    <scope>NUCLEOTIDE SEQUENCE [LARGE SCALE GENOMIC DNA]</scope>
    <source>
        <strain evidence="10">ATCC 51364 / DSM 43886 / JCM 6844 / KCTC 9398 / NBRC 14523 / NRRL B-16468 / INA 2240</strain>
    </source>
</reference>
<dbReference type="GO" id="GO:0022857">
    <property type="term" value="F:transmembrane transporter activity"/>
    <property type="evidence" value="ECO:0007669"/>
    <property type="project" value="TreeGrafter"/>
</dbReference>
<evidence type="ECO:0000313" key="10">
    <source>
        <dbReference type="Proteomes" id="UP000325787"/>
    </source>
</evidence>
<feature type="transmembrane region" description="Helical" evidence="7">
    <location>
        <begin position="277"/>
        <end position="297"/>
    </location>
</feature>
<accession>A0A5Q0GUX6</accession>
<comment type="subcellular location">
    <subcellularLocation>
        <location evidence="1">Cell membrane</location>
        <topology evidence="1">Multi-pass membrane protein</topology>
    </subcellularLocation>
</comment>
<proteinExistence type="inferred from homology"/>
<feature type="transmembrane region" description="Helical" evidence="7">
    <location>
        <begin position="483"/>
        <end position="506"/>
    </location>
</feature>
<gene>
    <name evidence="9" type="ORF">EKG83_10230</name>
</gene>
<comment type="similarity">
    <text evidence="6">Belongs to the ABC-4 integral membrane protein family.</text>
</comment>